<dbReference type="PANTHER" id="PTHR36089">
    <property type="entry name" value="CHITIN SYNTHASE 3 COMPLEX PROTEIN CSI2-RELATED"/>
    <property type="match status" value="1"/>
</dbReference>
<reference evidence="4" key="1">
    <citation type="submission" date="2016-05" db="EMBL/GenBank/DDBJ databases">
        <title>Comparative genomics of biotechnologically important yeasts.</title>
        <authorList>
            <consortium name="DOE Joint Genome Institute"/>
            <person name="Riley R."/>
            <person name="Haridas S."/>
            <person name="Wolfe K.H."/>
            <person name="Lopes M.R."/>
            <person name="Hittinger C.T."/>
            <person name="Goker M."/>
            <person name="Salamov A."/>
            <person name="Wisecaver J."/>
            <person name="Long T.M."/>
            <person name="Aerts A.L."/>
            <person name="Barry K."/>
            <person name="Choi C."/>
            <person name="Clum A."/>
            <person name="Coughlan A.Y."/>
            <person name="Deshpande S."/>
            <person name="Douglass A.P."/>
            <person name="Hanson S.J."/>
            <person name="Klenk H.-P."/>
            <person name="Labutti K."/>
            <person name="Lapidus A."/>
            <person name="Lindquist E."/>
            <person name="Lipzen A."/>
            <person name="Meier-Kolthoff J.P."/>
            <person name="Ohm R.A."/>
            <person name="Otillar R.P."/>
            <person name="Pangilinan J."/>
            <person name="Peng Y."/>
            <person name="Rokas A."/>
            <person name="Rosa C.A."/>
            <person name="Scheuner C."/>
            <person name="Sibirny A.A."/>
            <person name="Slot J.C."/>
            <person name="Stielow J.B."/>
            <person name="Sun H."/>
            <person name="Kurtzman C.P."/>
            <person name="Blackwell M."/>
            <person name="Grigoriev I.V."/>
            <person name="Jeffries T.W."/>
        </authorList>
    </citation>
    <scope>NUCLEOTIDE SEQUENCE [LARGE SCALE GENOMIC DNA]</scope>
    <source>
        <strain evidence="4">NRRL Y-1933</strain>
    </source>
</reference>
<dbReference type="OrthoDB" id="4065319at2759"/>
<evidence type="ECO:0000313" key="4">
    <source>
        <dbReference type="Proteomes" id="UP000095085"/>
    </source>
</evidence>
<organism evidence="3 4">
    <name type="scientific">Hyphopichia burtonii NRRL Y-1933</name>
    <dbReference type="NCBI Taxonomy" id="984485"/>
    <lineage>
        <taxon>Eukaryota</taxon>
        <taxon>Fungi</taxon>
        <taxon>Dikarya</taxon>
        <taxon>Ascomycota</taxon>
        <taxon>Saccharomycotina</taxon>
        <taxon>Pichiomycetes</taxon>
        <taxon>Debaryomycetaceae</taxon>
        <taxon>Hyphopichia</taxon>
    </lineage>
</organism>
<dbReference type="STRING" id="984485.A0A1E4RG57"/>
<dbReference type="Proteomes" id="UP000095085">
    <property type="component" value="Unassembled WGS sequence"/>
</dbReference>
<dbReference type="GO" id="GO:0005935">
    <property type="term" value="C:cellular bud neck"/>
    <property type="evidence" value="ECO:0007669"/>
    <property type="project" value="TreeGrafter"/>
</dbReference>
<evidence type="ECO:0008006" key="5">
    <source>
        <dbReference type="Google" id="ProtNLM"/>
    </source>
</evidence>
<feature type="region of interest" description="Disordered" evidence="1">
    <location>
        <begin position="165"/>
        <end position="200"/>
    </location>
</feature>
<sequence length="261" mass="27948">MPTISSSSESVSTPPISVPPNDNNPYIIREVNPNGTVFIAFGAIVGAMLIAFVLFYLIKSIKASSLAKKSLAGDKKIFEKYQSNNNTAYGITPTSTSNLNMNSEYQLSVAKLPLLSQHQTSNMGGGSQVGDTSTIYASETGHATSKHDLTKMFISPTAEVMTHKRVRSSHYGGGSTSNLSLLGGSTSNLANPSPATNRHSQLYPSLYINNDTNNSEYSLNAASQPQNAPTSPSNQGLAVPRSNRKTIPSMYLDDLIDDDKH</sequence>
<proteinExistence type="predicted"/>
<feature type="region of interest" description="Disordered" evidence="1">
    <location>
        <begin position="214"/>
        <end position="261"/>
    </location>
</feature>
<feature type="compositionally biased region" description="Low complexity" evidence="1">
    <location>
        <begin position="176"/>
        <end position="189"/>
    </location>
</feature>
<dbReference type="RefSeq" id="XP_020075314.1">
    <property type="nucleotide sequence ID" value="XM_020218866.1"/>
</dbReference>
<dbReference type="PANTHER" id="PTHR36089:SF1">
    <property type="entry name" value="CHITIN SYNTHASE 3 COMPLEX PROTEIN CSI2-RELATED"/>
    <property type="match status" value="1"/>
</dbReference>
<evidence type="ECO:0000256" key="2">
    <source>
        <dbReference type="SAM" id="Phobius"/>
    </source>
</evidence>
<feature type="compositionally biased region" description="Low complexity" evidence="1">
    <location>
        <begin position="1"/>
        <end position="15"/>
    </location>
</feature>
<dbReference type="AlphaFoldDB" id="A0A1E4RG57"/>
<feature type="compositionally biased region" description="Polar residues" evidence="1">
    <location>
        <begin position="190"/>
        <end position="200"/>
    </location>
</feature>
<evidence type="ECO:0000256" key="1">
    <source>
        <dbReference type="SAM" id="MobiDB-lite"/>
    </source>
</evidence>
<dbReference type="GeneID" id="30993416"/>
<keyword evidence="2" id="KW-0812">Transmembrane</keyword>
<evidence type="ECO:0000313" key="3">
    <source>
        <dbReference type="EMBL" id="ODV66247.1"/>
    </source>
</evidence>
<keyword evidence="2" id="KW-0472">Membrane</keyword>
<feature type="region of interest" description="Disordered" evidence="1">
    <location>
        <begin position="1"/>
        <end position="23"/>
    </location>
</feature>
<keyword evidence="4" id="KW-1185">Reference proteome</keyword>
<dbReference type="InterPro" id="IPR051009">
    <property type="entry name" value="PRM"/>
</dbReference>
<dbReference type="EMBL" id="KV454543">
    <property type="protein sequence ID" value="ODV66247.1"/>
    <property type="molecule type" value="Genomic_DNA"/>
</dbReference>
<keyword evidence="2" id="KW-1133">Transmembrane helix</keyword>
<accession>A0A1E4RG57</accession>
<name>A0A1E4RG57_9ASCO</name>
<protein>
    <recommendedName>
        <fullName evidence="5">Vacuolar membrane protein</fullName>
    </recommendedName>
</protein>
<feature type="compositionally biased region" description="Polar residues" evidence="1">
    <location>
        <begin position="214"/>
        <end position="236"/>
    </location>
</feature>
<gene>
    <name evidence="3" type="ORF">HYPBUDRAFT_111949</name>
</gene>
<dbReference type="GO" id="GO:0000324">
    <property type="term" value="C:fungal-type vacuole"/>
    <property type="evidence" value="ECO:0007669"/>
    <property type="project" value="TreeGrafter"/>
</dbReference>
<feature type="transmembrane region" description="Helical" evidence="2">
    <location>
        <begin position="37"/>
        <end position="58"/>
    </location>
</feature>